<protein>
    <recommendedName>
        <fullName evidence="9">1-deoxy-D-xylulose 5-phosphate reductoisomerase</fullName>
        <shortName evidence="9">DXP reductoisomerase</shortName>
        <ecNumber evidence="9">1.1.1.267</ecNumber>
    </recommendedName>
    <alternativeName>
        <fullName evidence="9">1-deoxyxylulose-5-phosphate reductoisomerase</fullName>
    </alternativeName>
    <alternativeName>
        <fullName evidence="9">2-C-methyl-D-erythritol 4-phosphate synthase</fullName>
    </alternativeName>
</protein>
<comment type="caution">
    <text evidence="13">The sequence shown here is derived from an EMBL/GenBank/DDBJ whole genome shotgun (WGS) entry which is preliminary data.</text>
</comment>
<keyword evidence="14" id="KW-1185">Reference proteome</keyword>
<evidence type="ECO:0000256" key="3">
    <source>
        <dbReference type="ARBA" id="ARBA00022723"/>
    </source>
</evidence>
<evidence type="ECO:0000256" key="1">
    <source>
        <dbReference type="ARBA" id="ARBA00005094"/>
    </source>
</evidence>
<dbReference type="InterPro" id="IPR003821">
    <property type="entry name" value="DXP_reductoisomerase"/>
</dbReference>
<feature type="binding site" evidence="9">
    <location>
        <position position="214"/>
    </location>
    <ligand>
        <name>1-deoxy-D-xylulose 5-phosphate</name>
        <dbReference type="ChEBI" id="CHEBI:57792"/>
    </ligand>
</feature>
<accession>A0ABT1LB85</accession>
<keyword evidence="9" id="KW-0460">Magnesium</keyword>
<dbReference type="Pfam" id="PF02670">
    <property type="entry name" value="DXP_reductoisom"/>
    <property type="match status" value="1"/>
</dbReference>
<feature type="binding site" evidence="9">
    <location>
        <position position="202"/>
    </location>
    <ligand>
        <name>NADPH</name>
        <dbReference type="ChEBI" id="CHEBI:57783"/>
    </ligand>
</feature>
<evidence type="ECO:0000256" key="5">
    <source>
        <dbReference type="ARBA" id="ARBA00023002"/>
    </source>
</evidence>
<dbReference type="PANTHER" id="PTHR30525">
    <property type="entry name" value="1-DEOXY-D-XYLULOSE 5-PHOSPHATE REDUCTOISOMERASE"/>
    <property type="match status" value="1"/>
</dbReference>
<dbReference type="InterPro" id="IPR036291">
    <property type="entry name" value="NAD(P)-bd_dom_sf"/>
</dbReference>
<evidence type="ECO:0000313" key="13">
    <source>
        <dbReference type="EMBL" id="MCP8938213.1"/>
    </source>
</evidence>
<comment type="function">
    <text evidence="9">Catalyzes the NADPH-dependent rearrangement and reduction of 1-deoxy-D-xylulose-5-phosphate (DXP) to 2-C-methyl-D-erythritol 4-phosphate (MEP).</text>
</comment>
<dbReference type="HAMAP" id="MF_00183">
    <property type="entry name" value="DXP_reductoisom"/>
    <property type="match status" value="1"/>
</dbReference>
<gene>
    <name evidence="9 13" type="primary">dxr</name>
    <name evidence="13" type="ORF">NK718_06775</name>
</gene>
<evidence type="ECO:0000256" key="8">
    <source>
        <dbReference type="ARBA" id="ARBA00048543"/>
    </source>
</evidence>
<evidence type="ECO:0000259" key="10">
    <source>
        <dbReference type="Pfam" id="PF02670"/>
    </source>
</evidence>
<feature type="binding site" evidence="9">
    <location>
        <position position="173"/>
    </location>
    <ligand>
        <name>1-deoxy-D-xylulose 5-phosphate</name>
        <dbReference type="ChEBI" id="CHEBI:57792"/>
    </ligand>
</feature>
<sequence>MTVVSVLGATGSIGRSTADIIESQGETFTVEAVAGGRDAAALAAMALRLRARFAALADPAGLPELRDALAGSGIASGAGEEAVIEAASRPADIVVAGIAGSAGVAPTHAAVRLGRTVALANKECLVCAGEAFMRDAARAGATLLPMDSEHNAIAQALGRHTADDVESMVLTASGGPFRTWPAERIANATREEALAHPNWSMGAKISVDSASLMNKGLELIEAHHLFGVPAERLSVLVHPQSIVHGLVGFRDGSVVAGLACPDMRVPIAHCLGNPHRLATAAPRLDLAAVARLEFEAPDLARFPALRLAIEAMNAGGAAPTVLNAANEVAVAAFLAGALAFGAIPRLVEETLERMAGRYGSDAPRDVAAALELDVEARRIACEIGGIAAKLTD</sequence>
<dbReference type="InterPro" id="IPR036169">
    <property type="entry name" value="DXPR_C_sf"/>
</dbReference>
<feature type="domain" description="1-deoxy-D-xylulose 5-phosphate reductoisomerase C-terminal" evidence="11">
    <location>
        <begin position="143"/>
        <end position="226"/>
    </location>
</feature>
<dbReference type="NCBIfam" id="TIGR00243">
    <property type="entry name" value="Dxr"/>
    <property type="match status" value="1"/>
</dbReference>
<keyword evidence="4 9" id="KW-0521">NADP</keyword>
<dbReference type="PANTHER" id="PTHR30525:SF0">
    <property type="entry name" value="1-DEOXY-D-XYLULOSE 5-PHOSPHATE REDUCTOISOMERASE, CHLOROPLASTIC"/>
    <property type="match status" value="1"/>
</dbReference>
<evidence type="ECO:0000313" key="14">
    <source>
        <dbReference type="Proteomes" id="UP001205890"/>
    </source>
</evidence>
<dbReference type="InterPro" id="IPR026877">
    <property type="entry name" value="DXPR_C"/>
</dbReference>
<feature type="binding site" evidence="9">
    <location>
        <position position="148"/>
    </location>
    <ligand>
        <name>1-deoxy-D-xylulose 5-phosphate</name>
        <dbReference type="ChEBI" id="CHEBI:57792"/>
    </ligand>
</feature>
<evidence type="ECO:0000256" key="7">
    <source>
        <dbReference type="ARBA" id="ARBA00023229"/>
    </source>
</evidence>
<comment type="pathway">
    <text evidence="1 9">Isoprenoid biosynthesis; isopentenyl diphosphate biosynthesis via DXP pathway; isopentenyl diphosphate from 1-deoxy-D-xylulose 5-phosphate: step 1/6.</text>
</comment>
<feature type="binding site" evidence="9">
    <location>
        <position position="12"/>
    </location>
    <ligand>
        <name>NADPH</name>
        <dbReference type="ChEBI" id="CHEBI:57783"/>
    </ligand>
</feature>
<dbReference type="InterPro" id="IPR013644">
    <property type="entry name" value="DXP_reductoisomerase_C"/>
</dbReference>
<dbReference type="PIRSF" id="PIRSF006205">
    <property type="entry name" value="Dxp_reductismrs"/>
    <property type="match status" value="1"/>
</dbReference>
<dbReference type="Pfam" id="PF13288">
    <property type="entry name" value="DXPR_C"/>
    <property type="match status" value="1"/>
</dbReference>
<keyword evidence="5 9" id="KW-0560">Oxidoreductase</keyword>
<comment type="caution">
    <text evidence="9">Lacks conserved residue(s) required for the propagation of feature annotation.</text>
</comment>
<feature type="binding site" evidence="9">
    <location>
        <position position="36"/>
    </location>
    <ligand>
        <name>NADPH</name>
        <dbReference type="ChEBI" id="CHEBI:57783"/>
    </ligand>
</feature>
<feature type="binding site" evidence="9">
    <location>
        <position position="215"/>
    </location>
    <ligand>
        <name>1-deoxy-D-xylulose 5-phosphate</name>
        <dbReference type="ChEBI" id="CHEBI:57792"/>
    </ligand>
</feature>
<feature type="binding site" evidence="9">
    <location>
        <position position="37"/>
    </location>
    <ligand>
        <name>NADPH</name>
        <dbReference type="ChEBI" id="CHEBI:57783"/>
    </ligand>
</feature>
<evidence type="ECO:0000256" key="4">
    <source>
        <dbReference type="ARBA" id="ARBA00022857"/>
    </source>
</evidence>
<dbReference type="Proteomes" id="UP001205890">
    <property type="component" value="Unassembled WGS sequence"/>
</dbReference>
<dbReference type="Gene3D" id="3.40.50.720">
    <property type="entry name" value="NAD(P)-binding Rossmann-like Domain"/>
    <property type="match status" value="1"/>
</dbReference>
<dbReference type="SUPFAM" id="SSF69055">
    <property type="entry name" value="1-deoxy-D-xylulose-5-phosphate reductoisomerase, C-terminal domain"/>
    <property type="match status" value="1"/>
</dbReference>
<name>A0ABT1LB85_9HYPH</name>
<dbReference type="SUPFAM" id="SSF51735">
    <property type="entry name" value="NAD(P)-binding Rossmann-fold domains"/>
    <property type="match status" value="1"/>
</dbReference>
<feature type="binding site" evidence="9">
    <location>
        <position position="10"/>
    </location>
    <ligand>
        <name>NADPH</name>
        <dbReference type="ChEBI" id="CHEBI:57783"/>
    </ligand>
</feature>
<feature type="binding site" evidence="9">
    <location>
        <position position="209"/>
    </location>
    <ligand>
        <name>1-deoxy-D-xylulose 5-phosphate</name>
        <dbReference type="ChEBI" id="CHEBI:57792"/>
    </ligand>
</feature>
<feature type="binding site" evidence="9">
    <location>
        <position position="218"/>
    </location>
    <ligand>
        <name>1-deoxy-D-xylulose 5-phosphate</name>
        <dbReference type="ChEBI" id="CHEBI:57792"/>
    </ligand>
</feature>
<keyword evidence="6 9" id="KW-0464">Manganese</keyword>
<dbReference type="EC" id="1.1.1.267" evidence="9"/>
<proteinExistence type="inferred from homology"/>
<evidence type="ECO:0000259" key="12">
    <source>
        <dbReference type="Pfam" id="PF13288"/>
    </source>
</evidence>
<keyword evidence="7 9" id="KW-0414">Isoprene biosynthesis</keyword>
<dbReference type="RefSeq" id="WP_254739921.1">
    <property type="nucleotide sequence ID" value="NZ_JANCLU010000005.1"/>
</dbReference>
<evidence type="ECO:0000256" key="2">
    <source>
        <dbReference type="ARBA" id="ARBA00006825"/>
    </source>
</evidence>
<feature type="binding site" evidence="9">
    <location>
        <position position="123"/>
    </location>
    <ligand>
        <name>NADPH</name>
        <dbReference type="ChEBI" id="CHEBI:57783"/>
    </ligand>
</feature>
<dbReference type="Pfam" id="PF08436">
    <property type="entry name" value="DXP_redisom_C"/>
    <property type="match status" value="1"/>
</dbReference>
<feature type="binding site" evidence="9">
    <location>
        <position position="218"/>
    </location>
    <ligand>
        <name>Mn(2+)</name>
        <dbReference type="ChEBI" id="CHEBI:29035"/>
    </ligand>
</feature>
<dbReference type="SUPFAM" id="SSF55347">
    <property type="entry name" value="Glyceraldehyde-3-phosphate dehydrogenase-like, C-terminal domain"/>
    <property type="match status" value="1"/>
</dbReference>
<feature type="binding site" evidence="9">
    <location>
        <position position="147"/>
    </location>
    <ligand>
        <name>Mn(2+)</name>
        <dbReference type="ChEBI" id="CHEBI:29035"/>
    </ligand>
</feature>
<evidence type="ECO:0000259" key="11">
    <source>
        <dbReference type="Pfam" id="PF08436"/>
    </source>
</evidence>
<comment type="catalytic activity">
    <reaction evidence="8">
        <text>2-C-methyl-D-erythritol 4-phosphate + NADP(+) = 1-deoxy-D-xylulose 5-phosphate + NADPH + H(+)</text>
        <dbReference type="Rhea" id="RHEA:13717"/>
        <dbReference type="ChEBI" id="CHEBI:15378"/>
        <dbReference type="ChEBI" id="CHEBI:57783"/>
        <dbReference type="ChEBI" id="CHEBI:57792"/>
        <dbReference type="ChEBI" id="CHEBI:58262"/>
        <dbReference type="ChEBI" id="CHEBI:58349"/>
        <dbReference type="EC" id="1.1.1.267"/>
    </reaction>
    <physiologicalReaction direction="right-to-left" evidence="8">
        <dbReference type="Rhea" id="RHEA:13719"/>
    </physiologicalReaction>
</comment>
<feature type="binding site" evidence="9">
    <location>
        <position position="121"/>
    </location>
    <ligand>
        <name>NADPH</name>
        <dbReference type="ChEBI" id="CHEBI:57783"/>
    </ligand>
</feature>
<dbReference type="EMBL" id="JANCLU010000005">
    <property type="protein sequence ID" value="MCP8938213.1"/>
    <property type="molecule type" value="Genomic_DNA"/>
</dbReference>
<feature type="binding site" evidence="9">
    <location>
        <position position="11"/>
    </location>
    <ligand>
        <name>NADPH</name>
        <dbReference type="ChEBI" id="CHEBI:57783"/>
    </ligand>
</feature>
<dbReference type="Gene3D" id="1.10.1740.10">
    <property type="match status" value="1"/>
</dbReference>
<dbReference type="InterPro" id="IPR013512">
    <property type="entry name" value="DXP_reductoisomerase_N"/>
</dbReference>
<feature type="binding site" evidence="9">
    <location>
        <position position="149"/>
    </location>
    <ligand>
        <name>1-deoxy-D-xylulose 5-phosphate</name>
        <dbReference type="ChEBI" id="CHEBI:57792"/>
    </ligand>
</feature>
<evidence type="ECO:0000256" key="9">
    <source>
        <dbReference type="HAMAP-Rule" id="MF_00183"/>
    </source>
</evidence>
<comment type="similarity">
    <text evidence="2 9">Belongs to the DXR family.</text>
</comment>
<dbReference type="GO" id="GO:0030604">
    <property type="term" value="F:1-deoxy-D-xylulose-5-phosphate reductoisomerase activity"/>
    <property type="evidence" value="ECO:0007669"/>
    <property type="project" value="UniProtKB-EC"/>
</dbReference>
<feature type="domain" description="1-deoxy-D-xylulose 5-phosphate reductoisomerase N-terminal" evidence="10">
    <location>
        <begin position="4"/>
        <end position="129"/>
    </location>
</feature>
<feature type="binding site" evidence="9">
    <location>
        <position position="122"/>
    </location>
    <ligand>
        <name>1-deoxy-D-xylulose 5-phosphate</name>
        <dbReference type="ChEBI" id="CHEBI:57792"/>
    </ligand>
</feature>
<feature type="domain" description="DXP reductoisomerase C-terminal" evidence="12">
    <location>
        <begin position="258"/>
        <end position="378"/>
    </location>
</feature>
<evidence type="ECO:0000256" key="6">
    <source>
        <dbReference type="ARBA" id="ARBA00023211"/>
    </source>
</evidence>
<keyword evidence="3 9" id="KW-0479">Metal-binding</keyword>
<feature type="binding site" evidence="9">
    <location>
        <position position="13"/>
    </location>
    <ligand>
        <name>NADPH</name>
        <dbReference type="ChEBI" id="CHEBI:57783"/>
    </ligand>
</feature>
<feature type="binding site" evidence="9">
    <location>
        <position position="196"/>
    </location>
    <ligand>
        <name>1-deoxy-D-xylulose 5-phosphate</name>
        <dbReference type="ChEBI" id="CHEBI:57792"/>
    </ligand>
</feature>
<comment type="cofactor">
    <cofactor evidence="9">
        <name>Mg(2+)</name>
        <dbReference type="ChEBI" id="CHEBI:18420"/>
    </cofactor>
    <cofactor evidence="9">
        <name>Mn(2+)</name>
        <dbReference type="ChEBI" id="CHEBI:29035"/>
    </cofactor>
</comment>
<feature type="binding site" evidence="9">
    <location>
        <position position="149"/>
    </location>
    <ligand>
        <name>Mn(2+)</name>
        <dbReference type="ChEBI" id="CHEBI:29035"/>
    </ligand>
</feature>
<organism evidence="13 14">
    <name type="scientific">Alsobacter ponti</name>
    <dbReference type="NCBI Taxonomy" id="2962936"/>
    <lineage>
        <taxon>Bacteria</taxon>
        <taxon>Pseudomonadati</taxon>
        <taxon>Pseudomonadota</taxon>
        <taxon>Alphaproteobacteria</taxon>
        <taxon>Hyphomicrobiales</taxon>
        <taxon>Alsobacteraceae</taxon>
        <taxon>Alsobacter</taxon>
    </lineage>
</organism>
<reference evidence="13 14" key="1">
    <citation type="submission" date="2022-07" db="EMBL/GenBank/DDBJ databases">
        <authorList>
            <person name="Li W.-J."/>
            <person name="Deng Q.-Q."/>
        </authorList>
    </citation>
    <scope>NUCLEOTIDE SEQUENCE [LARGE SCALE GENOMIC DNA]</scope>
    <source>
        <strain evidence="13 14">SYSU M60028</strain>
    </source>
</reference>